<dbReference type="PANTHER" id="PTHR11373:SF4">
    <property type="entry name" value="DEOXYNUCLEOSIDE TRIPHOSPHATE TRIPHOSPHOHYDROLASE SAMHD1"/>
    <property type="match status" value="1"/>
</dbReference>
<evidence type="ECO:0000313" key="4">
    <source>
        <dbReference type="Proteomes" id="UP000613580"/>
    </source>
</evidence>
<sequence>MATSPEEPKMRTIKDPIHDFMPAFSKKVSSIIDTPHFQRLRHIKQLGTTYRVYPGASHNRFEHCLGVAHLARSMATHLQTSQPELHITARDVECVQIAGLCHDLGHGPWSHVWDGLFIPVVAPPADGEKPWQHEDASKMMFEDLIRFLKEHGLVPEDHFPEKDVRFVLALIDGEESHCDPDEKSFLFDIVANKRNGLDVDKFDYIARDTYMMGIPSTVPSWRIIQSARVIDGEICFNIKDVNLLLNIGASRFGLHKEQYNHKTAKAIEYMIVDALKLAEPFLKIAGRIKSPKTFLHLTDNIEQEIKASTSDELKPARDLLDAIDIRNLYKQVDERFIEWGEHRAYMEGVTSARIVEEALRIAEDEMDDSSLDVSELTPESVIVDMSILHYGKKEANPLDKVKFYSKHNPNQSAHAERGDYSTLMPQYFAELKLSVFTKLPQYFGLVQAGWRAVSACIIEELNRPSTPTPDRPRKPKSTASLGSLGGNSFTAVPVTYAPDTPGGKPLSSSQKSNSQKSTSQKRSREGVVGGYRGRDEGGEEASKVVKSLTLEWTELGGTVYRLRVHFTYLTYHTTFHVHILGSGHSE</sequence>
<dbReference type="Gene3D" id="1.10.3210.10">
    <property type="entry name" value="Hypothetical protein af1432"/>
    <property type="match status" value="1"/>
</dbReference>
<dbReference type="Pfam" id="PF01966">
    <property type="entry name" value="HD"/>
    <property type="match status" value="1"/>
</dbReference>
<gene>
    <name evidence="3" type="ORF">HMN09_01239200</name>
</gene>
<dbReference type="InterPro" id="IPR006674">
    <property type="entry name" value="HD_domain"/>
</dbReference>
<dbReference type="SMART" id="SM00471">
    <property type="entry name" value="HDc"/>
    <property type="match status" value="1"/>
</dbReference>
<protein>
    <submittedName>
        <fullName evidence="3">Glycoside hydrolase family 3 protein</fullName>
    </submittedName>
</protein>
<keyword evidence="3" id="KW-0378">Hydrolase</keyword>
<dbReference type="Gene3D" id="3.30.70.2760">
    <property type="match status" value="1"/>
</dbReference>
<dbReference type="PANTHER" id="PTHR11373">
    <property type="entry name" value="DEOXYNUCLEOSIDE TRIPHOSPHATE TRIPHOSPHOHYDROLASE"/>
    <property type="match status" value="1"/>
</dbReference>
<comment type="caution">
    <text evidence="3">The sequence shown here is derived from an EMBL/GenBank/DDBJ whole genome shotgun (WGS) entry which is preliminary data.</text>
</comment>
<feature type="compositionally biased region" description="Polar residues" evidence="1">
    <location>
        <begin position="477"/>
        <end position="490"/>
    </location>
</feature>
<dbReference type="CDD" id="cd00077">
    <property type="entry name" value="HDc"/>
    <property type="match status" value="1"/>
</dbReference>
<feature type="region of interest" description="Disordered" evidence="1">
    <location>
        <begin position="462"/>
        <end position="540"/>
    </location>
</feature>
<feature type="compositionally biased region" description="Low complexity" evidence="1">
    <location>
        <begin position="507"/>
        <end position="520"/>
    </location>
</feature>
<evidence type="ECO:0000313" key="3">
    <source>
        <dbReference type="EMBL" id="KAF7291791.1"/>
    </source>
</evidence>
<evidence type="ECO:0000259" key="2">
    <source>
        <dbReference type="SMART" id="SM00471"/>
    </source>
</evidence>
<dbReference type="GO" id="GO:0008832">
    <property type="term" value="F:dGTPase activity"/>
    <property type="evidence" value="ECO:0007669"/>
    <property type="project" value="TreeGrafter"/>
</dbReference>
<keyword evidence="4" id="KW-1185">Reference proteome</keyword>
<name>A0A8H6S4B6_MYCCL</name>
<dbReference type="EMBL" id="JACAZE010000023">
    <property type="protein sequence ID" value="KAF7291791.1"/>
    <property type="molecule type" value="Genomic_DNA"/>
</dbReference>
<organism evidence="3 4">
    <name type="scientific">Mycena chlorophos</name>
    <name type="common">Agaric fungus</name>
    <name type="synonym">Agaricus chlorophos</name>
    <dbReference type="NCBI Taxonomy" id="658473"/>
    <lineage>
        <taxon>Eukaryota</taxon>
        <taxon>Fungi</taxon>
        <taxon>Dikarya</taxon>
        <taxon>Basidiomycota</taxon>
        <taxon>Agaricomycotina</taxon>
        <taxon>Agaricomycetes</taxon>
        <taxon>Agaricomycetidae</taxon>
        <taxon>Agaricales</taxon>
        <taxon>Marasmiineae</taxon>
        <taxon>Mycenaceae</taxon>
        <taxon>Mycena</taxon>
    </lineage>
</organism>
<dbReference type="OrthoDB" id="9991235at2759"/>
<dbReference type="Proteomes" id="UP000613580">
    <property type="component" value="Unassembled WGS sequence"/>
</dbReference>
<reference evidence="3" key="1">
    <citation type="submission" date="2020-05" db="EMBL/GenBank/DDBJ databases">
        <title>Mycena genomes resolve the evolution of fungal bioluminescence.</title>
        <authorList>
            <person name="Tsai I.J."/>
        </authorList>
    </citation>
    <scope>NUCLEOTIDE SEQUENCE</scope>
    <source>
        <strain evidence="3">110903Hualien_Pintung</strain>
    </source>
</reference>
<dbReference type="GO" id="GO:0006203">
    <property type="term" value="P:dGTP catabolic process"/>
    <property type="evidence" value="ECO:0007669"/>
    <property type="project" value="TreeGrafter"/>
</dbReference>
<dbReference type="GO" id="GO:0005634">
    <property type="term" value="C:nucleus"/>
    <property type="evidence" value="ECO:0007669"/>
    <property type="project" value="TreeGrafter"/>
</dbReference>
<dbReference type="InterPro" id="IPR050135">
    <property type="entry name" value="dGTPase-like"/>
</dbReference>
<proteinExistence type="predicted"/>
<evidence type="ECO:0000256" key="1">
    <source>
        <dbReference type="SAM" id="MobiDB-lite"/>
    </source>
</evidence>
<accession>A0A8H6S4B6</accession>
<dbReference type="SUPFAM" id="SSF109604">
    <property type="entry name" value="HD-domain/PDEase-like"/>
    <property type="match status" value="1"/>
</dbReference>
<feature type="domain" description="HD/PDEase" evidence="2">
    <location>
        <begin position="56"/>
        <end position="214"/>
    </location>
</feature>
<dbReference type="AlphaFoldDB" id="A0A8H6S4B6"/>
<dbReference type="InterPro" id="IPR003607">
    <property type="entry name" value="HD/PDEase_dom"/>
</dbReference>